<evidence type="ECO:0000313" key="5">
    <source>
        <dbReference type="EMBL" id="ABW29760.1"/>
    </source>
</evidence>
<dbReference type="InterPro" id="IPR047201">
    <property type="entry name" value="ERI-1_3'hExo-like"/>
</dbReference>
<protein>
    <submittedName>
        <fullName evidence="5">Exonuclease</fullName>
    </submittedName>
</protein>
<proteinExistence type="predicted"/>
<dbReference type="SUPFAM" id="SSF53098">
    <property type="entry name" value="Ribonuclease H-like"/>
    <property type="match status" value="1"/>
</dbReference>
<reference evidence="5 6" key="1">
    <citation type="journal article" date="2008" name="Proc. Natl. Acad. Sci. U.S.A.">
        <title>Niche adaptation and genome expansion in the chlorophyll d-producing cyanobacterium Acaryochloris marina.</title>
        <authorList>
            <person name="Swingley W.D."/>
            <person name="Chen M."/>
            <person name="Cheung P.C."/>
            <person name="Conrad A.L."/>
            <person name="Dejesa L.C."/>
            <person name="Hao J."/>
            <person name="Honchak B.M."/>
            <person name="Karbach L.E."/>
            <person name="Kurdoglu A."/>
            <person name="Lahiri S."/>
            <person name="Mastrian S.D."/>
            <person name="Miyashita H."/>
            <person name="Page L."/>
            <person name="Ramakrishna P."/>
            <person name="Satoh S."/>
            <person name="Sattley W.M."/>
            <person name="Shimada Y."/>
            <person name="Taylor H.L."/>
            <person name="Tomo T."/>
            <person name="Tsuchiya T."/>
            <person name="Wang Z.T."/>
            <person name="Raymond J."/>
            <person name="Mimuro M."/>
            <person name="Blankenship R.E."/>
            <person name="Touchman J.W."/>
        </authorList>
    </citation>
    <scope>NUCLEOTIDE SEQUENCE [LARGE SCALE GENOMIC DNA]</scope>
    <source>
        <strain evidence="6">MBIC 11017</strain>
    </source>
</reference>
<dbReference type="PANTHER" id="PTHR23044">
    <property type="entry name" value="3'-5' EXONUCLEASE ERI1-RELATED"/>
    <property type="match status" value="1"/>
</dbReference>
<dbReference type="Pfam" id="PF00929">
    <property type="entry name" value="RNase_T"/>
    <property type="match status" value="1"/>
</dbReference>
<dbReference type="InterPro" id="IPR013520">
    <property type="entry name" value="Ribonucl_H"/>
</dbReference>
<dbReference type="OrthoDB" id="159416at2"/>
<keyword evidence="3 5" id="KW-0269">Exonuclease</keyword>
<dbReference type="Gene3D" id="3.30.420.10">
    <property type="entry name" value="Ribonuclease H-like superfamily/Ribonuclease H"/>
    <property type="match status" value="1"/>
</dbReference>
<dbReference type="Proteomes" id="UP000000268">
    <property type="component" value="Chromosome"/>
</dbReference>
<evidence type="ECO:0000256" key="3">
    <source>
        <dbReference type="ARBA" id="ARBA00022839"/>
    </source>
</evidence>
<dbReference type="InterPro" id="IPR051274">
    <property type="entry name" value="3-5_Exoribonuclease"/>
</dbReference>
<name>B0C2H0_ACAM1</name>
<organism evidence="5 6">
    <name type="scientific">Acaryochloris marina (strain MBIC 11017)</name>
    <dbReference type="NCBI Taxonomy" id="329726"/>
    <lineage>
        <taxon>Bacteria</taxon>
        <taxon>Bacillati</taxon>
        <taxon>Cyanobacteriota</taxon>
        <taxon>Cyanophyceae</taxon>
        <taxon>Acaryochloridales</taxon>
        <taxon>Acaryochloridaceae</taxon>
        <taxon>Acaryochloris</taxon>
    </lineage>
</organism>
<dbReference type="GO" id="GO:0000175">
    <property type="term" value="F:3'-5'-RNA exonuclease activity"/>
    <property type="evidence" value="ECO:0007669"/>
    <property type="project" value="InterPro"/>
</dbReference>
<keyword evidence="1" id="KW-0540">Nuclease</keyword>
<keyword evidence="2" id="KW-0378">Hydrolase</keyword>
<dbReference type="RefSeq" id="WP_012165043.1">
    <property type="nucleotide sequence ID" value="NC_009925.1"/>
</dbReference>
<dbReference type="InterPro" id="IPR012337">
    <property type="entry name" value="RNaseH-like_sf"/>
</dbReference>
<dbReference type="KEGG" id="amr:AM1_4789"/>
<dbReference type="STRING" id="329726.AM1_4789"/>
<dbReference type="AlphaFoldDB" id="B0C2H0"/>
<sequence>MKISQKYYLIVDLEATCADDNSIPRRRMEMIEIGAVLLNSQTLQIESEYQTFIKPILHPVLTEFCKSLTSISQQDIEKAPLFPAALKDFQSWFYPCGSYLFCSWGDYDRHQFVQDCQMHGVGYPFPGDHLNLKRAFSSEINSKKKFGMAGALTELGLELEGVHHRGIDDARNIARIVQTAFSE</sequence>
<evidence type="ECO:0000259" key="4">
    <source>
        <dbReference type="SMART" id="SM00479"/>
    </source>
</evidence>
<dbReference type="PANTHER" id="PTHR23044:SF61">
    <property type="entry name" value="3'-5' EXORIBONUCLEASE 1-RELATED"/>
    <property type="match status" value="1"/>
</dbReference>
<dbReference type="CDD" id="cd06133">
    <property type="entry name" value="ERI-1_3'hExo_like"/>
    <property type="match status" value="1"/>
</dbReference>
<keyword evidence="6" id="KW-1185">Reference proteome</keyword>
<feature type="domain" description="Exonuclease" evidence="4">
    <location>
        <begin position="7"/>
        <end position="182"/>
    </location>
</feature>
<evidence type="ECO:0000313" key="6">
    <source>
        <dbReference type="Proteomes" id="UP000000268"/>
    </source>
</evidence>
<accession>B0C2H0</accession>
<evidence type="ECO:0000256" key="2">
    <source>
        <dbReference type="ARBA" id="ARBA00022801"/>
    </source>
</evidence>
<dbReference type="InterPro" id="IPR036397">
    <property type="entry name" value="RNaseH_sf"/>
</dbReference>
<dbReference type="EMBL" id="CP000828">
    <property type="protein sequence ID" value="ABW29760.1"/>
    <property type="molecule type" value="Genomic_DNA"/>
</dbReference>
<gene>
    <name evidence="5" type="ordered locus">AM1_4789</name>
</gene>
<dbReference type="SMART" id="SM00479">
    <property type="entry name" value="EXOIII"/>
    <property type="match status" value="1"/>
</dbReference>
<dbReference type="GO" id="GO:0003676">
    <property type="term" value="F:nucleic acid binding"/>
    <property type="evidence" value="ECO:0007669"/>
    <property type="project" value="InterPro"/>
</dbReference>
<evidence type="ECO:0000256" key="1">
    <source>
        <dbReference type="ARBA" id="ARBA00022722"/>
    </source>
</evidence>
<dbReference type="eggNOG" id="COG5018">
    <property type="taxonomic scope" value="Bacteria"/>
</dbReference>
<dbReference type="HOGENOM" id="CLU_037266_5_1_3"/>